<dbReference type="Pfam" id="PF00106">
    <property type="entry name" value="adh_short"/>
    <property type="match status" value="1"/>
</dbReference>
<dbReference type="PROSITE" id="PS00061">
    <property type="entry name" value="ADH_SHORT"/>
    <property type="match status" value="1"/>
</dbReference>
<dbReference type="PANTHER" id="PTHR42760">
    <property type="entry name" value="SHORT-CHAIN DEHYDROGENASES/REDUCTASES FAMILY MEMBER"/>
    <property type="match status" value="1"/>
</dbReference>
<comment type="pathway">
    <text evidence="1">Siderophore biosynthesis.</text>
</comment>
<evidence type="ECO:0000313" key="11">
    <source>
        <dbReference type="EMBL" id="RTE06477.1"/>
    </source>
</evidence>
<evidence type="ECO:0000256" key="2">
    <source>
        <dbReference type="ARBA" id="ARBA00006484"/>
    </source>
</evidence>
<reference evidence="11 12" key="1">
    <citation type="submission" date="2018-12" db="EMBL/GenBank/DDBJ databases">
        <title>Bacillus ochoae sp. nov., Paenibacillus whitsoniae sp. nov., Paenibacillus spiritus sp. nov. Isolated from the Mars Exploration Rover during spacecraft assembly.</title>
        <authorList>
            <person name="Seuylemezian A."/>
            <person name="Vaishampayan P."/>
        </authorList>
    </citation>
    <scope>NUCLEOTIDE SEQUENCE [LARGE SCALE GENOMIC DNA]</scope>
    <source>
        <strain evidence="11 12">MER 54</strain>
    </source>
</reference>
<dbReference type="Gene3D" id="3.40.50.720">
    <property type="entry name" value="NAD(P)-binding Rossmann-like Domain"/>
    <property type="match status" value="1"/>
</dbReference>
<evidence type="ECO:0000313" key="12">
    <source>
        <dbReference type="Proteomes" id="UP000276128"/>
    </source>
</evidence>
<comment type="catalytic activity">
    <reaction evidence="5">
        <text>(2S,3S)-2,3-dihydroxy-2,3-dihydrobenzoate + NAD(+) = 2,3-dihydroxybenzoate + NADH + H(+)</text>
        <dbReference type="Rhea" id="RHEA:23824"/>
        <dbReference type="ChEBI" id="CHEBI:15378"/>
        <dbReference type="ChEBI" id="CHEBI:36654"/>
        <dbReference type="ChEBI" id="CHEBI:57540"/>
        <dbReference type="ChEBI" id="CHEBI:57945"/>
        <dbReference type="ChEBI" id="CHEBI:58764"/>
        <dbReference type="EC" id="1.3.1.28"/>
    </reaction>
</comment>
<evidence type="ECO:0000256" key="4">
    <source>
        <dbReference type="ARBA" id="ARBA00023027"/>
    </source>
</evidence>
<dbReference type="InterPro" id="IPR057326">
    <property type="entry name" value="KR_dom"/>
</dbReference>
<dbReference type="AlphaFoldDB" id="A0A3S0BIM0"/>
<protein>
    <recommendedName>
        <fullName evidence="7 8">2,3-dihydro-2,3-dihydroxybenzoate dehydrogenase</fullName>
        <ecNumber evidence="6 8">1.3.1.28</ecNumber>
    </recommendedName>
</protein>
<dbReference type="PRINTS" id="PR01397">
    <property type="entry name" value="DHBDHDRGNASE"/>
</dbReference>
<proteinExistence type="inferred from homology"/>
<dbReference type="GO" id="GO:0016616">
    <property type="term" value="F:oxidoreductase activity, acting on the CH-OH group of donors, NAD or NADP as acceptor"/>
    <property type="evidence" value="ECO:0007669"/>
    <property type="project" value="TreeGrafter"/>
</dbReference>
<evidence type="ECO:0000256" key="1">
    <source>
        <dbReference type="ARBA" id="ARBA00004924"/>
    </source>
</evidence>
<keyword evidence="3 11" id="KW-0560">Oxidoreductase</keyword>
<dbReference type="InterPro" id="IPR003560">
    <property type="entry name" value="DHB_DH"/>
</dbReference>
<evidence type="ECO:0000256" key="7">
    <source>
        <dbReference type="ARBA" id="ARBA00067530"/>
    </source>
</evidence>
<dbReference type="PRINTS" id="PR00080">
    <property type="entry name" value="SDRFAMILY"/>
</dbReference>
<evidence type="ECO:0000256" key="5">
    <source>
        <dbReference type="ARBA" id="ARBA00052874"/>
    </source>
</evidence>
<evidence type="ECO:0000259" key="10">
    <source>
        <dbReference type="SMART" id="SM00822"/>
    </source>
</evidence>
<keyword evidence="12" id="KW-1185">Reference proteome</keyword>
<comment type="similarity">
    <text evidence="2 9">Belongs to the short-chain dehydrogenases/reductases (SDR) family.</text>
</comment>
<dbReference type="EMBL" id="RXHU01000074">
    <property type="protein sequence ID" value="RTE06477.1"/>
    <property type="molecule type" value="Genomic_DNA"/>
</dbReference>
<evidence type="ECO:0000256" key="9">
    <source>
        <dbReference type="RuleBase" id="RU000363"/>
    </source>
</evidence>
<name>A0A3S0BIM0_9BACL</name>
<dbReference type="Proteomes" id="UP000276128">
    <property type="component" value="Unassembled WGS sequence"/>
</dbReference>
<keyword evidence="4" id="KW-0520">NAD</keyword>
<dbReference type="OrthoDB" id="9803333at2"/>
<dbReference type="GO" id="GO:0008667">
    <property type="term" value="F:2,3-dihydro-2,3-dihydroxybenzoate dehydrogenase activity"/>
    <property type="evidence" value="ECO:0007669"/>
    <property type="project" value="UniProtKB-UniRule"/>
</dbReference>
<comment type="caution">
    <text evidence="11">The sequence shown here is derived from an EMBL/GenBank/DDBJ whole genome shotgun (WGS) entry which is preliminary data.</text>
</comment>
<evidence type="ECO:0000256" key="8">
    <source>
        <dbReference type="NCBIfam" id="TIGR04316"/>
    </source>
</evidence>
<organism evidence="11 12">
    <name type="scientific">Paenibacillus whitsoniae</name>
    <dbReference type="NCBI Taxonomy" id="2496558"/>
    <lineage>
        <taxon>Bacteria</taxon>
        <taxon>Bacillati</taxon>
        <taxon>Bacillota</taxon>
        <taxon>Bacilli</taxon>
        <taxon>Bacillales</taxon>
        <taxon>Paenibacillaceae</taxon>
        <taxon>Paenibacillus</taxon>
    </lineage>
</organism>
<dbReference type="InterPro" id="IPR020904">
    <property type="entry name" value="Sc_DH/Rdtase_CS"/>
</dbReference>
<accession>A0A3S0BIM0</accession>
<dbReference type="SMART" id="SM00822">
    <property type="entry name" value="PKS_KR"/>
    <property type="match status" value="1"/>
</dbReference>
<dbReference type="GO" id="GO:0019290">
    <property type="term" value="P:siderophore biosynthetic process"/>
    <property type="evidence" value="ECO:0007669"/>
    <property type="project" value="InterPro"/>
</dbReference>
<dbReference type="InterPro" id="IPR036291">
    <property type="entry name" value="NAD(P)-bd_dom_sf"/>
</dbReference>
<dbReference type="NCBIfam" id="NF006074">
    <property type="entry name" value="PRK08220.1"/>
    <property type="match status" value="1"/>
</dbReference>
<evidence type="ECO:0000256" key="3">
    <source>
        <dbReference type="ARBA" id="ARBA00023002"/>
    </source>
</evidence>
<feature type="domain" description="Ketoreductase" evidence="10">
    <location>
        <begin position="8"/>
        <end position="178"/>
    </location>
</feature>
<dbReference type="InterPro" id="IPR002347">
    <property type="entry name" value="SDR_fam"/>
</dbReference>
<dbReference type="EC" id="1.3.1.28" evidence="6 8"/>
<gene>
    <name evidence="11" type="ORF">EJQ19_22865</name>
</gene>
<evidence type="ECO:0000256" key="6">
    <source>
        <dbReference type="ARBA" id="ARBA00066334"/>
    </source>
</evidence>
<dbReference type="PANTHER" id="PTHR42760:SF115">
    <property type="entry name" value="3-OXOACYL-[ACYL-CARRIER-PROTEIN] REDUCTASE FABG"/>
    <property type="match status" value="1"/>
</dbReference>
<dbReference type="SUPFAM" id="SSF51735">
    <property type="entry name" value="NAD(P)-binding Rossmann-fold domains"/>
    <property type="match status" value="1"/>
</dbReference>
<dbReference type="NCBIfam" id="TIGR04316">
    <property type="entry name" value="dhbA_paeA"/>
    <property type="match status" value="1"/>
</dbReference>
<sequence>MTNELEGRVALVTGAAQGIGEAVVRALSAQGATVAAVDKQAEPLQRLCGEMVGQGALVKAYPLNLKDHAAVPQVVERVEAELGPIDILVHAAGVLRMGALSSYADEDWNELLAVNVSGVFHLSRAVGTRMIPRRRGAIVTVSSNAAAVPRMGMGAYATTKAAVTMLTKCLALELAEYGIRCNIVSPGSTDTPMLRGMWQDEQGKQATLDGSLPSYRIGIPLRKLATPEDIADAVRFLVSDRAGHVTMHDLRVDGGATLGV</sequence>
<dbReference type="FunFam" id="3.40.50.720:FF:000160">
    <property type="entry name" value="2,3-dihydro-2,3-dihydroxybenzoate dehydrogenase"/>
    <property type="match status" value="1"/>
</dbReference>